<keyword evidence="5" id="KW-1185">Reference proteome</keyword>
<proteinExistence type="inferred from homology"/>
<protein>
    <recommendedName>
        <fullName evidence="3">FAM124 domain-containing protein</fullName>
    </recommendedName>
</protein>
<dbReference type="InterPro" id="IPR029380">
    <property type="entry name" value="FAM124"/>
</dbReference>
<dbReference type="OrthoDB" id="10023686at2759"/>
<reference evidence="4" key="1">
    <citation type="submission" date="2020-06" db="EMBL/GenBank/DDBJ databases">
        <title>Draft genome of Bugula neritina, a colonial animal packing powerful symbionts and potential medicines.</title>
        <authorList>
            <person name="Rayko M."/>
        </authorList>
    </citation>
    <scope>NUCLEOTIDE SEQUENCE [LARGE SCALE GENOMIC DNA]</scope>
    <source>
        <strain evidence="4">Kwan_BN1</strain>
    </source>
</reference>
<feature type="region of interest" description="Disordered" evidence="2">
    <location>
        <begin position="285"/>
        <end position="308"/>
    </location>
</feature>
<accession>A0A7J7JZN7</accession>
<organism evidence="4 5">
    <name type="scientific">Bugula neritina</name>
    <name type="common">Brown bryozoan</name>
    <name type="synonym">Sertularia neritina</name>
    <dbReference type="NCBI Taxonomy" id="10212"/>
    <lineage>
        <taxon>Eukaryota</taxon>
        <taxon>Metazoa</taxon>
        <taxon>Spiralia</taxon>
        <taxon>Lophotrochozoa</taxon>
        <taxon>Bryozoa</taxon>
        <taxon>Gymnolaemata</taxon>
        <taxon>Cheilostomatida</taxon>
        <taxon>Flustrina</taxon>
        <taxon>Buguloidea</taxon>
        <taxon>Bugulidae</taxon>
        <taxon>Bugula</taxon>
    </lineage>
</organism>
<evidence type="ECO:0000256" key="2">
    <source>
        <dbReference type="SAM" id="MobiDB-lite"/>
    </source>
</evidence>
<evidence type="ECO:0000313" key="5">
    <source>
        <dbReference type="Proteomes" id="UP000593567"/>
    </source>
</evidence>
<comment type="similarity">
    <text evidence="1">Belongs to the FAM124 family.</text>
</comment>
<gene>
    <name evidence="4" type="ORF">EB796_009771</name>
</gene>
<sequence>MECRKGPIPTVALHLQVQGQQAKALQEMLDRLISTSSDHSLLMKCDGQKLYSHPTKDYELVKQQRMSEVMPQMILTQAISVIYFTLDTNPSAIKSHPYSGLFGKGSWKFHHVTEPRQTDACRFTARQEYYELSPELPLFSTAMKHTGTNVFRVNIFTKNYSEMINFYSRLLGANASLVRENFAYFTFDYTEDSTLELSLKNDSGVMPYPISQTDLLLTLKEIPDLEGVTKITDDLHQVLDPDENSVFISQTPSDHELSILSTQSESKPADISNDDKLKAKCESSRPDVIPEQDPFKHSSDQQVTKSSKMVTCPTNVQQDGKNPAKFPRRLIIHTNSNSSKASKHVDKETITKTDGTRRHSVDIIETF</sequence>
<dbReference type="AlphaFoldDB" id="A0A7J7JZN7"/>
<dbReference type="InterPro" id="IPR046365">
    <property type="entry name" value="FAM124_dom"/>
</dbReference>
<dbReference type="SUPFAM" id="SSF54593">
    <property type="entry name" value="Glyoxalase/Bleomycin resistance protein/Dihydroxybiphenyl dioxygenase"/>
    <property type="match status" value="1"/>
</dbReference>
<evidence type="ECO:0000256" key="1">
    <source>
        <dbReference type="ARBA" id="ARBA00006440"/>
    </source>
</evidence>
<feature type="compositionally biased region" description="Basic and acidic residues" evidence="2">
    <location>
        <begin position="343"/>
        <end position="354"/>
    </location>
</feature>
<dbReference type="PANTHER" id="PTHR14715:SF6">
    <property type="entry name" value="FAM124 DOMAIN-CONTAINING PROTEIN"/>
    <property type="match status" value="1"/>
</dbReference>
<dbReference type="PANTHER" id="PTHR14715">
    <property type="entry name" value="FAM124 DOMAIN-CONTAINING PROTEIN-RELATED"/>
    <property type="match status" value="1"/>
</dbReference>
<dbReference type="InterPro" id="IPR029068">
    <property type="entry name" value="Glyas_Bleomycin-R_OHBP_Dase"/>
</dbReference>
<feature type="domain" description="FAM124" evidence="3">
    <location>
        <begin position="12"/>
        <end position="247"/>
    </location>
</feature>
<comment type="caution">
    <text evidence="4">The sequence shown here is derived from an EMBL/GenBank/DDBJ whole genome shotgun (WGS) entry which is preliminary data.</text>
</comment>
<evidence type="ECO:0000313" key="4">
    <source>
        <dbReference type="EMBL" id="KAF6031869.1"/>
    </source>
</evidence>
<name>A0A7J7JZN7_BUGNE</name>
<dbReference type="Pfam" id="PF15067">
    <property type="entry name" value="FAM124"/>
    <property type="match status" value="1"/>
</dbReference>
<feature type="region of interest" description="Disordered" evidence="2">
    <location>
        <begin position="334"/>
        <end position="354"/>
    </location>
</feature>
<dbReference type="EMBL" id="VXIV02001556">
    <property type="protein sequence ID" value="KAF6031869.1"/>
    <property type="molecule type" value="Genomic_DNA"/>
</dbReference>
<dbReference type="Proteomes" id="UP000593567">
    <property type="component" value="Unassembled WGS sequence"/>
</dbReference>
<evidence type="ECO:0000259" key="3">
    <source>
        <dbReference type="Pfam" id="PF15067"/>
    </source>
</evidence>